<dbReference type="FunFam" id="3.10.410.10:FF:000001">
    <property type="entry name" value="Putative formate--tetrahydrofolate ligase"/>
    <property type="match status" value="1"/>
</dbReference>
<evidence type="ECO:0000256" key="3">
    <source>
        <dbReference type="ARBA" id="ARBA00022598"/>
    </source>
</evidence>
<keyword evidence="10" id="KW-1185">Reference proteome</keyword>
<dbReference type="GO" id="GO:0004329">
    <property type="term" value="F:formate-tetrahydrofolate ligase activity"/>
    <property type="evidence" value="ECO:0007669"/>
    <property type="project" value="UniProtKB-UniRule"/>
</dbReference>
<gene>
    <name evidence="8" type="primary">fhs</name>
    <name evidence="9" type="ORF">CCALI_00064</name>
</gene>
<keyword evidence="2 8" id="KW-0554">One-carbon metabolism</keyword>
<evidence type="ECO:0000256" key="4">
    <source>
        <dbReference type="ARBA" id="ARBA00022741"/>
    </source>
</evidence>
<evidence type="ECO:0000256" key="2">
    <source>
        <dbReference type="ARBA" id="ARBA00022563"/>
    </source>
</evidence>
<dbReference type="FunFam" id="3.30.1510.10:FF:000001">
    <property type="entry name" value="Formate--tetrahydrofolate ligase"/>
    <property type="match status" value="1"/>
</dbReference>
<dbReference type="PROSITE" id="PS00722">
    <property type="entry name" value="FTHFS_2"/>
    <property type="match status" value="1"/>
</dbReference>
<protein>
    <recommendedName>
        <fullName evidence="8">Formate--tetrahydrofolate ligase</fullName>
        <ecNumber evidence="8">6.3.4.3</ecNumber>
    </recommendedName>
    <alternativeName>
        <fullName evidence="8">Formyltetrahydrofolate synthetase</fullName>
        <shortName evidence="8">FHS</shortName>
        <shortName evidence="8">FTHFS</shortName>
    </alternativeName>
</protein>
<comment type="similarity">
    <text evidence="7 8">Belongs to the formate--tetrahydrofolate ligase family.</text>
</comment>
<reference evidence="10" key="1">
    <citation type="submission" date="2013-03" db="EMBL/GenBank/DDBJ databases">
        <title>Genome sequence of Chthonomonas calidirosea, the first sequenced genome from the Armatimonadetes phylum (formally candidate division OP10).</title>
        <authorList>
            <person name="Lee K.C.Y."/>
            <person name="Morgan X.C."/>
            <person name="Dunfield P.F."/>
            <person name="Tamas I."/>
            <person name="Houghton K.M."/>
            <person name="Vyssotski M."/>
            <person name="Ryan J.L.J."/>
            <person name="Lagutin K."/>
            <person name="McDonald I.R."/>
            <person name="Stott M.B."/>
        </authorList>
    </citation>
    <scope>NUCLEOTIDE SEQUENCE [LARGE SCALE GENOMIC DNA]</scope>
    <source>
        <strain evidence="10">DSM 23976 / ICMP 18418 / T49</strain>
    </source>
</reference>
<dbReference type="Gene3D" id="3.40.50.300">
    <property type="entry name" value="P-loop containing nucleotide triphosphate hydrolases"/>
    <property type="match status" value="1"/>
</dbReference>
<evidence type="ECO:0000256" key="8">
    <source>
        <dbReference type="HAMAP-Rule" id="MF_01543"/>
    </source>
</evidence>
<dbReference type="Pfam" id="PF01268">
    <property type="entry name" value="FTHFS"/>
    <property type="match status" value="1"/>
</dbReference>
<evidence type="ECO:0000256" key="6">
    <source>
        <dbReference type="ARBA" id="ARBA00049033"/>
    </source>
</evidence>
<organism evidence="9 10">
    <name type="scientific">Chthonomonas calidirosea (strain DSM 23976 / ICMP 18418 / T49)</name>
    <dbReference type="NCBI Taxonomy" id="1303518"/>
    <lineage>
        <taxon>Bacteria</taxon>
        <taxon>Bacillati</taxon>
        <taxon>Armatimonadota</taxon>
        <taxon>Chthonomonadia</taxon>
        <taxon>Chthonomonadales</taxon>
        <taxon>Chthonomonadaceae</taxon>
        <taxon>Chthonomonas</taxon>
    </lineage>
</organism>
<accession>S0ES72</accession>
<dbReference type="Gene3D" id="3.10.410.10">
    <property type="entry name" value="Formyltetrahydrofolate synthetase, domain 3"/>
    <property type="match status" value="1"/>
</dbReference>
<dbReference type="InterPro" id="IPR027417">
    <property type="entry name" value="P-loop_NTPase"/>
</dbReference>
<dbReference type="Gene3D" id="3.30.1510.10">
    <property type="entry name" value="Domain 2, N(10)-formyltetrahydrofolate synthetase"/>
    <property type="match status" value="1"/>
</dbReference>
<dbReference type="InParanoid" id="S0ES72"/>
<dbReference type="RefSeq" id="WP_016481468.1">
    <property type="nucleotide sequence ID" value="NC_021487.1"/>
</dbReference>
<dbReference type="KEGG" id="ccz:CCALI_00064"/>
<dbReference type="GO" id="GO:0035999">
    <property type="term" value="P:tetrahydrofolate interconversion"/>
    <property type="evidence" value="ECO:0007669"/>
    <property type="project" value="UniProtKB-UniRule"/>
</dbReference>
<dbReference type="HAMAP" id="MF_01543">
    <property type="entry name" value="FTHFS"/>
    <property type="match status" value="1"/>
</dbReference>
<dbReference type="InterPro" id="IPR000559">
    <property type="entry name" value="Formate_THF_ligase"/>
</dbReference>
<dbReference type="PROSITE" id="PS00721">
    <property type="entry name" value="FTHFS_1"/>
    <property type="match status" value="1"/>
</dbReference>
<dbReference type="Proteomes" id="UP000014227">
    <property type="component" value="Chromosome I"/>
</dbReference>
<dbReference type="NCBIfam" id="NF010030">
    <property type="entry name" value="PRK13505.1"/>
    <property type="match status" value="1"/>
</dbReference>
<comment type="catalytic activity">
    <reaction evidence="6 8">
        <text>(6S)-5,6,7,8-tetrahydrofolate + formate + ATP = (6R)-10-formyltetrahydrofolate + ADP + phosphate</text>
        <dbReference type="Rhea" id="RHEA:20221"/>
        <dbReference type="ChEBI" id="CHEBI:15740"/>
        <dbReference type="ChEBI" id="CHEBI:30616"/>
        <dbReference type="ChEBI" id="CHEBI:43474"/>
        <dbReference type="ChEBI" id="CHEBI:57453"/>
        <dbReference type="ChEBI" id="CHEBI:195366"/>
        <dbReference type="ChEBI" id="CHEBI:456216"/>
        <dbReference type="EC" id="6.3.4.3"/>
    </reaction>
</comment>
<dbReference type="EC" id="6.3.4.3" evidence="8"/>
<sequence length="558" mass="59274">MNNDLAIAQSVTPRPITEVAAALGLTLNDLELYGTYKAKIGYSAIERHLNDPVGSEGKIVLMTAITPTTAGEGKTTVTVGLGQALCRLGKRAIVTIREPSMGPVFGLKGGAAGGGYAQVIPMEDINLHFTGDMHAISAAHNLLAAAIDNHLHHGNRLNIDPLTISFPRVVDMNDRALRHIVVGLGGKQGGIPRESQFFITVASEVMAILCLSNHLSELKDRLGKIVVGQNRAGEPITAADLKVHGAMTVLLRDALKPNLVQTLEGTPAFVHGGPFGNIAHGCSSIIATKLARRLGEIVVTEAGFGADLGFEKYCDIVAPTAGLPPDAVVIVATIRALKTHGGVRKQKLDEENLAALEAGLVNLERHVGIVQQVKVPFVIAINRFSSDSVKEIALVQDYAQSKNWLVAPCDVWGQGGKGGEELAAKVLQALEQPAHFTPFYTEEGSLFTKMETIAKRVYGANGIALEPAASTQLRWLEKNGFGRLRVCMAKTQYSFSDDPKAGGAPTNFILHIRELRLSAGAGFVVALAGDIMTMPGLPEVPAAENIDIDDTGRIVGLF</sequence>
<dbReference type="AlphaFoldDB" id="S0ES72"/>
<dbReference type="CDD" id="cd00477">
    <property type="entry name" value="FTHFS"/>
    <property type="match status" value="1"/>
</dbReference>
<proteinExistence type="inferred from homology"/>
<dbReference type="InterPro" id="IPR020628">
    <property type="entry name" value="Formate_THF_ligase_CS"/>
</dbReference>
<dbReference type="HOGENOM" id="CLU_003601_3_3_0"/>
<keyword evidence="4 8" id="KW-0547">Nucleotide-binding</keyword>
<dbReference type="EMBL" id="HF951689">
    <property type="protein sequence ID" value="CCW33904.1"/>
    <property type="molecule type" value="Genomic_DNA"/>
</dbReference>
<evidence type="ECO:0000256" key="1">
    <source>
        <dbReference type="ARBA" id="ARBA00004777"/>
    </source>
</evidence>
<dbReference type="SUPFAM" id="SSF52540">
    <property type="entry name" value="P-loop containing nucleoside triphosphate hydrolases"/>
    <property type="match status" value="1"/>
</dbReference>
<feature type="binding site" evidence="8">
    <location>
        <begin position="68"/>
        <end position="75"/>
    </location>
    <ligand>
        <name>ATP</name>
        <dbReference type="ChEBI" id="CHEBI:30616"/>
    </ligand>
</feature>
<evidence type="ECO:0000313" key="10">
    <source>
        <dbReference type="Proteomes" id="UP000014227"/>
    </source>
</evidence>
<dbReference type="STRING" id="454171.CP488_01094"/>
<evidence type="ECO:0000256" key="7">
    <source>
        <dbReference type="ARBA" id="ARBA00061363"/>
    </source>
</evidence>
<dbReference type="UniPathway" id="UPA00193"/>
<evidence type="ECO:0000256" key="5">
    <source>
        <dbReference type="ARBA" id="ARBA00022840"/>
    </source>
</evidence>
<dbReference type="GO" id="GO:0005524">
    <property type="term" value="F:ATP binding"/>
    <property type="evidence" value="ECO:0007669"/>
    <property type="project" value="UniProtKB-UniRule"/>
</dbReference>
<keyword evidence="5 8" id="KW-0067">ATP-binding</keyword>
<dbReference type="eggNOG" id="COG2759">
    <property type="taxonomic scope" value="Bacteria"/>
</dbReference>
<dbReference type="PATRIC" id="fig|1303518.3.peg.67"/>
<dbReference type="OrthoDB" id="9761733at2"/>
<evidence type="ECO:0000313" key="9">
    <source>
        <dbReference type="EMBL" id="CCW33904.1"/>
    </source>
</evidence>
<keyword evidence="3 8" id="KW-0436">Ligase</keyword>
<comment type="pathway">
    <text evidence="1 8">One-carbon metabolism; tetrahydrofolate interconversion.</text>
</comment>
<name>S0ES72_CHTCT</name>